<evidence type="ECO:0000313" key="1">
    <source>
        <dbReference type="EMBL" id="CAB4195253.1"/>
    </source>
</evidence>
<organism evidence="1">
    <name type="scientific">uncultured Caudovirales phage</name>
    <dbReference type="NCBI Taxonomy" id="2100421"/>
    <lineage>
        <taxon>Viruses</taxon>
        <taxon>Duplodnaviria</taxon>
        <taxon>Heunggongvirae</taxon>
        <taxon>Uroviricota</taxon>
        <taxon>Caudoviricetes</taxon>
        <taxon>Peduoviridae</taxon>
        <taxon>Maltschvirus</taxon>
        <taxon>Maltschvirus maltsch</taxon>
    </lineage>
</organism>
<sequence length="59" mass="7161">MTFCFHDWGIWSKPFDTMSDYQKVQVRYCTKCNKCHVKKIKQPWNLWFGAKALEERSQS</sequence>
<gene>
    <name evidence="1" type="ORF">UFOVP1298_7</name>
</gene>
<accession>A0A6J5RDF0</accession>
<reference evidence="1" key="1">
    <citation type="submission" date="2020-05" db="EMBL/GenBank/DDBJ databases">
        <authorList>
            <person name="Chiriac C."/>
            <person name="Salcher M."/>
            <person name="Ghai R."/>
            <person name="Kavagutti S V."/>
        </authorList>
    </citation>
    <scope>NUCLEOTIDE SEQUENCE</scope>
</reference>
<name>A0A6J5RDF0_9CAUD</name>
<protein>
    <submittedName>
        <fullName evidence="1">Uncharacterized protein</fullName>
    </submittedName>
</protein>
<dbReference type="EMBL" id="LR797250">
    <property type="protein sequence ID" value="CAB4195253.1"/>
    <property type="molecule type" value="Genomic_DNA"/>
</dbReference>
<proteinExistence type="predicted"/>